<name>A0AA88MDA8_CHASR</name>
<evidence type="ECO:0000313" key="1">
    <source>
        <dbReference type="EMBL" id="KAK2835508.1"/>
    </source>
</evidence>
<proteinExistence type="predicted"/>
<organism evidence="1 2">
    <name type="scientific">Channa striata</name>
    <name type="common">Snakehead murrel</name>
    <name type="synonym">Ophicephalus striatus</name>
    <dbReference type="NCBI Taxonomy" id="64152"/>
    <lineage>
        <taxon>Eukaryota</taxon>
        <taxon>Metazoa</taxon>
        <taxon>Chordata</taxon>
        <taxon>Craniata</taxon>
        <taxon>Vertebrata</taxon>
        <taxon>Euteleostomi</taxon>
        <taxon>Actinopterygii</taxon>
        <taxon>Neopterygii</taxon>
        <taxon>Teleostei</taxon>
        <taxon>Neoteleostei</taxon>
        <taxon>Acanthomorphata</taxon>
        <taxon>Anabantaria</taxon>
        <taxon>Anabantiformes</taxon>
        <taxon>Channoidei</taxon>
        <taxon>Channidae</taxon>
        <taxon>Channa</taxon>
    </lineage>
</organism>
<protein>
    <submittedName>
        <fullName evidence="1">Uncharacterized protein</fullName>
    </submittedName>
</protein>
<dbReference type="EMBL" id="JAUPFM010000012">
    <property type="protein sequence ID" value="KAK2835508.1"/>
    <property type="molecule type" value="Genomic_DNA"/>
</dbReference>
<keyword evidence="2" id="KW-1185">Reference proteome</keyword>
<dbReference type="Proteomes" id="UP001187415">
    <property type="component" value="Unassembled WGS sequence"/>
</dbReference>
<comment type="caution">
    <text evidence="1">The sequence shown here is derived from an EMBL/GenBank/DDBJ whole genome shotgun (WGS) entry which is preliminary data.</text>
</comment>
<accession>A0AA88MDA8</accession>
<dbReference type="AlphaFoldDB" id="A0AA88MDA8"/>
<evidence type="ECO:0000313" key="2">
    <source>
        <dbReference type="Proteomes" id="UP001187415"/>
    </source>
</evidence>
<reference evidence="1" key="1">
    <citation type="submission" date="2023-07" db="EMBL/GenBank/DDBJ databases">
        <title>Chromosome-level Genome Assembly of Striped Snakehead (Channa striata).</title>
        <authorList>
            <person name="Liu H."/>
        </authorList>
    </citation>
    <scope>NUCLEOTIDE SEQUENCE</scope>
    <source>
        <strain evidence="1">Gz</strain>
        <tissue evidence="1">Muscle</tissue>
    </source>
</reference>
<gene>
    <name evidence="1" type="ORF">Q5P01_015992</name>
</gene>
<sequence length="98" mass="10942">MDKGVCAPIGRGGRNGRSLIEHYLCSCSCSALGSARLAPLLLIAAWLPGNKLREELFIVFFARLNFRDKSTTEEVVTEIKEPGPDRLLLRRRDVCQQP</sequence>